<evidence type="ECO:0000256" key="8">
    <source>
        <dbReference type="ARBA" id="ARBA00022932"/>
    </source>
</evidence>
<dbReference type="PROSITE" id="PS50994">
    <property type="entry name" value="INTEGRASE"/>
    <property type="match status" value="1"/>
</dbReference>
<keyword evidence="9" id="KW-0233">DNA recombination</keyword>
<keyword evidence="6" id="KW-0229">DNA integration</keyword>
<dbReference type="GO" id="GO:0046872">
    <property type="term" value="F:metal ion binding"/>
    <property type="evidence" value="ECO:0007669"/>
    <property type="project" value="UniProtKB-KW"/>
</dbReference>
<evidence type="ECO:0000256" key="3">
    <source>
        <dbReference type="ARBA" id="ARBA00022759"/>
    </source>
</evidence>
<evidence type="ECO:0000313" key="14">
    <source>
        <dbReference type="Proteomes" id="UP001558713"/>
    </source>
</evidence>
<keyword evidence="3" id="KW-0255">Endonuclease</keyword>
<comment type="caution">
    <text evidence="13">The sequence shown here is derived from an EMBL/GenBank/DDBJ whole genome shotgun (WGS) entry which is preliminary data.</text>
</comment>
<dbReference type="GO" id="GO:0004519">
    <property type="term" value="F:endonuclease activity"/>
    <property type="evidence" value="ECO:0007669"/>
    <property type="project" value="UniProtKB-KW"/>
</dbReference>
<sequence>MSMKNLMILVKRGIIDKRRIGEMDFCESCVMGKTKRLSFNIGKHNSGETLKYVHSDLWGSPSVTPSISGKQYFMSIIDDYTRKVWVFFLSVKSEAFTKFCEWKKLVENQINKKVKYLRTYNGLEFVNKDFDGFCKQHGIERHKTCAYTPQQNRVAECMNRTIMENVRCILDESGLSEELWAEAVSTAVYQVNRSPSSALDGSIPEELWLGRKPGYGHMRRFRSLVYVHVDQGKLRPRAFKGVFISYPEGVKGYKVWLLDESKCLISRNEGVSIDTTPSVDRHGYTKDKMCMSSEVVSIDTTPGVNRHEDAEESNATTSEDNGQVESSGGVVGNLQIDDVPRVWPKQVTRRPEYLNDYDLASFALIAAADMNSEEPRDYQEAVESRDKTFWNGGMVEEMSSLDKNRTWRLVKRPKTRKVIGCRWIYRLKSGIPGVEEPRYKARLVAKGYSQREGIDYEEVFAPVVKHVSIRFLLSVTANMDLELEQLDVKTAFLHGLHEEEIYMEQPEGFVVKGKEDHVYLLEKALYGLKQAPRQ</sequence>
<evidence type="ECO:0000256" key="6">
    <source>
        <dbReference type="ARBA" id="ARBA00022908"/>
    </source>
</evidence>
<keyword evidence="8" id="KW-0239">DNA-directed DNA polymerase</keyword>
<keyword evidence="7" id="KW-0695">RNA-directed DNA polymerase</keyword>
<dbReference type="GO" id="GO:0003887">
    <property type="term" value="F:DNA-directed DNA polymerase activity"/>
    <property type="evidence" value="ECO:0007669"/>
    <property type="project" value="UniProtKB-KW"/>
</dbReference>
<keyword evidence="5" id="KW-0460">Magnesium</keyword>
<keyword evidence="4" id="KW-0378">Hydrolase</keyword>
<evidence type="ECO:0000256" key="11">
    <source>
        <dbReference type="SAM" id="MobiDB-lite"/>
    </source>
</evidence>
<dbReference type="Pfam" id="PF25597">
    <property type="entry name" value="SH3_retrovirus"/>
    <property type="match status" value="1"/>
</dbReference>
<keyword evidence="1" id="KW-0540">Nuclease</keyword>
<dbReference type="PANTHER" id="PTHR42648">
    <property type="entry name" value="TRANSPOSASE, PUTATIVE-RELATED"/>
    <property type="match status" value="1"/>
</dbReference>
<dbReference type="SUPFAM" id="SSF53098">
    <property type="entry name" value="Ribonuclease H-like"/>
    <property type="match status" value="1"/>
</dbReference>
<name>A0ABD1BMM4_CARAN</name>
<accession>A0ABD1BMM4</accession>
<evidence type="ECO:0000256" key="5">
    <source>
        <dbReference type="ARBA" id="ARBA00022842"/>
    </source>
</evidence>
<dbReference type="AlphaFoldDB" id="A0ABD1BMM4"/>
<proteinExistence type="predicted"/>
<keyword evidence="8" id="KW-0548">Nucleotidyltransferase</keyword>
<dbReference type="GO" id="GO:0015074">
    <property type="term" value="P:DNA integration"/>
    <property type="evidence" value="ECO:0007669"/>
    <property type="project" value="UniProtKB-KW"/>
</dbReference>
<keyword evidence="10" id="KW-0511">Multifunctional enzyme</keyword>
<dbReference type="GO" id="GO:0006310">
    <property type="term" value="P:DNA recombination"/>
    <property type="evidence" value="ECO:0007669"/>
    <property type="project" value="UniProtKB-KW"/>
</dbReference>
<dbReference type="Proteomes" id="UP001558713">
    <property type="component" value="Unassembled WGS sequence"/>
</dbReference>
<keyword evidence="2" id="KW-0479">Metal-binding</keyword>
<dbReference type="InterPro" id="IPR057670">
    <property type="entry name" value="SH3_retrovirus"/>
</dbReference>
<evidence type="ECO:0000256" key="7">
    <source>
        <dbReference type="ARBA" id="ARBA00022918"/>
    </source>
</evidence>
<keyword evidence="14" id="KW-1185">Reference proteome</keyword>
<protein>
    <submittedName>
        <fullName evidence="13">Retrovirus-related Pol polyprotein from transposon TNT 1-94</fullName>
    </submittedName>
</protein>
<dbReference type="Pfam" id="PF00665">
    <property type="entry name" value="rve"/>
    <property type="match status" value="1"/>
</dbReference>
<dbReference type="EMBL" id="JBANAX010000212">
    <property type="protein sequence ID" value="KAL1218433.1"/>
    <property type="molecule type" value="Genomic_DNA"/>
</dbReference>
<dbReference type="GO" id="GO:0016787">
    <property type="term" value="F:hydrolase activity"/>
    <property type="evidence" value="ECO:0007669"/>
    <property type="project" value="UniProtKB-KW"/>
</dbReference>
<keyword evidence="8" id="KW-0808">Transferase</keyword>
<dbReference type="InterPro" id="IPR001584">
    <property type="entry name" value="Integrase_cat-core"/>
</dbReference>
<dbReference type="InterPro" id="IPR036397">
    <property type="entry name" value="RNaseH_sf"/>
</dbReference>
<dbReference type="PANTHER" id="PTHR42648:SF11">
    <property type="entry name" value="TRANSPOSON TY4-P GAG-POL POLYPROTEIN"/>
    <property type="match status" value="1"/>
</dbReference>
<dbReference type="InterPro" id="IPR039537">
    <property type="entry name" value="Retrotran_Ty1/copia-like"/>
</dbReference>
<gene>
    <name evidence="13" type="ORF">V5N11_016188</name>
</gene>
<reference evidence="13 14" key="1">
    <citation type="submission" date="2024-04" db="EMBL/GenBank/DDBJ databases">
        <title>Genome assembly C_amara_ONT_v2.</title>
        <authorList>
            <person name="Yant L."/>
            <person name="Moore C."/>
            <person name="Slenker M."/>
        </authorList>
    </citation>
    <scope>NUCLEOTIDE SEQUENCE [LARGE SCALE GENOMIC DNA]</scope>
    <source>
        <tissue evidence="13">Leaf</tissue>
    </source>
</reference>
<evidence type="ECO:0000256" key="1">
    <source>
        <dbReference type="ARBA" id="ARBA00022722"/>
    </source>
</evidence>
<evidence type="ECO:0000256" key="2">
    <source>
        <dbReference type="ARBA" id="ARBA00022723"/>
    </source>
</evidence>
<organism evidence="13 14">
    <name type="scientific">Cardamine amara subsp. amara</name>
    <dbReference type="NCBI Taxonomy" id="228776"/>
    <lineage>
        <taxon>Eukaryota</taxon>
        <taxon>Viridiplantae</taxon>
        <taxon>Streptophyta</taxon>
        <taxon>Embryophyta</taxon>
        <taxon>Tracheophyta</taxon>
        <taxon>Spermatophyta</taxon>
        <taxon>Magnoliopsida</taxon>
        <taxon>eudicotyledons</taxon>
        <taxon>Gunneridae</taxon>
        <taxon>Pentapetalae</taxon>
        <taxon>rosids</taxon>
        <taxon>malvids</taxon>
        <taxon>Brassicales</taxon>
        <taxon>Brassicaceae</taxon>
        <taxon>Cardamineae</taxon>
        <taxon>Cardamine</taxon>
    </lineage>
</organism>
<dbReference type="InterPro" id="IPR012337">
    <property type="entry name" value="RNaseH-like_sf"/>
</dbReference>
<dbReference type="Pfam" id="PF07727">
    <property type="entry name" value="RVT_2"/>
    <property type="match status" value="1"/>
</dbReference>
<evidence type="ECO:0000313" key="13">
    <source>
        <dbReference type="EMBL" id="KAL1218433.1"/>
    </source>
</evidence>
<feature type="domain" description="Integrase catalytic" evidence="12">
    <location>
        <begin position="44"/>
        <end position="212"/>
    </location>
</feature>
<feature type="region of interest" description="Disordered" evidence="11">
    <location>
        <begin position="299"/>
        <end position="331"/>
    </location>
</feature>
<evidence type="ECO:0000259" key="12">
    <source>
        <dbReference type="PROSITE" id="PS50994"/>
    </source>
</evidence>
<feature type="compositionally biased region" description="Polar residues" evidence="11">
    <location>
        <begin position="313"/>
        <end position="326"/>
    </location>
</feature>
<evidence type="ECO:0000256" key="10">
    <source>
        <dbReference type="ARBA" id="ARBA00023268"/>
    </source>
</evidence>
<dbReference type="Gene3D" id="3.30.420.10">
    <property type="entry name" value="Ribonuclease H-like superfamily/Ribonuclease H"/>
    <property type="match status" value="1"/>
</dbReference>
<evidence type="ECO:0000256" key="4">
    <source>
        <dbReference type="ARBA" id="ARBA00022801"/>
    </source>
</evidence>
<dbReference type="InterPro" id="IPR013103">
    <property type="entry name" value="RVT_2"/>
</dbReference>
<evidence type="ECO:0000256" key="9">
    <source>
        <dbReference type="ARBA" id="ARBA00023172"/>
    </source>
</evidence>
<dbReference type="GO" id="GO:0003964">
    <property type="term" value="F:RNA-directed DNA polymerase activity"/>
    <property type="evidence" value="ECO:0007669"/>
    <property type="project" value="UniProtKB-KW"/>
</dbReference>